<protein>
    <submittedName>
        <fullName evidence="1">Uncharacterized protein</fullName>
    </submittedName>
</protein>
<dbReference type="Proteomes" id="UP001239111">
    <property type="component" value="Chromosome 4"/>
</dbReference>
<gene>
    <name evidence="1" type="ORF">QAD02_007124</name>
</gene>
<evidence type="ECO:0000313" key="2">
    <source>
        <dbReference type="Proteomes" id="UP001239111"/>
    </source>
</evidence>
<sequence length="233" mass="25948">MNVSSPSLPANAKRALSTTGSETSADLSAGSSTKTMDAIQERPSDPFPAPLFTTVQHKKIKRRKVATNGEPSSMKSLDEVLTSIVPSFDNSEKKLSLNFHEFSDLINFSYSLNATHSRTRLLLKAKGHLKEYRSEIIELISNASYQRSYSPEEIGGLLLRANYHDSEIEVERRSNGLLRYLHARYYPRHPTYVINGSAINGDHLDVSGALLLDLQTKLIEMMLNYTPGATYLA</sequence>
<name>A0ACC2N2U1_9HYME</name>
<reference evidence="1" key="1">
    <citation type="submission" date="2023-04" db="EMBL/GenBank/DDBJ databases">
        <title>A chromosome-level genome assembly of the parasitoid wasp Eretmocerus hayati.</title>
        <authorList>
            <person name="Zhong Y."/>
            <person name="Liu S."/>
            <person name="Liu Y."/>
        </authorList>
    </citation>
    <scope>NUCLEOTIDE SEQUENCE</scope>
    <source>
        <strain evidence="1">ZJU_SS_LIU_2023</strain>
    </source>
</reference>
<accession>A0ACC2N2U1</accession>
<organism evidence="1 2">
    <name type="scientific">Eretmocerus hayati</name>
    <dbReference type="NCBI Taxonomy" id="131215"/>
    <lineage>
        <taxon>Eukaryota</taxon>
        <taxon>Metazoa</taxon>
        <taxon>Ecdysozoa</taxon>
        <taxon>Arthropoda</taxon>
        <taxon>Hexapoda</taxon>
        <taxon>Insecta</taxon>
        <taxon>Pterygota</taxon>
        <taxon>Neoptera</taxon>
        <taxon>Endopterygota</taxon>
        <taxon>Hymenoptera</taxon>
        <taxon>Apocrita</taxon>
        <taxon>Proctotrupomorpha</taxon>
        <taxon>Chalcidoidea</taxon>
        <taxon>Aphelinidae</taxon>
        <taxon>Aphelininae</taxon>
        <taxon>Eretmocerus</taxon>
    </lineage>
</organism>
<evidence type="ECO:0000313" key="1">
    <source>
        <dbReference type="EMBL" id="KAJ8665462.1"/>
    </source>
</evidence>
<keyword evidence="2" id="KW-1185">Reference proteome</keyword>
<proteinExistence type="predicted"/>
<dbReference type="EMBL" id="CM056744">
    <property type="protein sequence ID" value="KAJ8665462.1"/>
    <property type="molecule type" value="Genomic_DNA"/>
</dbReference>
<comment type="caution">
    <text evidence="1">The sequence shown here is derived from an EMBL/GenBank/DDBJ whole genome shotgun (WGS) entry which is preliminary data.</text>
</comment>